<evidence type="ECO:0000313" key="1">
    <source>
        <dbReference type="EMBL" id="MXO97072.1"/>
    </source>
</evidence>
<keyword evidence="2" id="KW-1185">Reference proteome</keyword>
<dbReference type="InterPro" id="IPR021251">
    <property type="entry name" value="DUF2793"/>
</dbReference>
<dbReference type="EMBL" id="WTYI01000001">
    <property type="protein sequence ID" value="MXO97072.1"/>
    <property type="molecule type" value="Genomic_DNA"/>
</dbReference>
<proteinExistence type="predicted"/>
<accession>A0A6I4TMB5</accession>
<organism evidence="1 2">
    <name type="scientific">Qipengyuania aquimaris</name>
    <dbReference type="NCBI Taxonomy" id="255984"/>
    <lineage>
        <taxon>Bacteria</taxon>
        <taxon>Pseudomonadati</taxon>
        <taxon>Pseudomonadota</taxon>
        <taxon>Alphaproteobacteria</taxon>
        <taxon>Sphingomonadales</taxon>
        <taxon>Erythrobacteraceae</taxon>
        <taxon>Qipengyuania</taxon>
    </lineage>
</organism>
<dbReference type="Pfam" id="PF10983">
    <property type="entry name" value="DUF2793"/>
    <property type="match status" value="1"/>
</dbReference>
<dbReference type="Proteomes" id="UP000432727">
    <property type="component" value="Unassembled WGS sequence"/>
</dbReference>
<comment type="caution">
    <text evidence="1">The sequence shown here is derived from an EMBL/GenBank/DDBJ whole genome shotgun (WGS) entry which is preliminary data.</text>
</comment>
<name>A0A6I4TMB5_9SPHN</name>
<dbReference type="RefSeq" id="WP_160596063.1">
    <property type="nucleotide sequence ID" value="NZ_WTYI01000001.1"/>
</dbReference>
<evidence type="ECO:0000313" key="2">
    <source>
        <dbReference type="Proteomes" id="UP000432727"/>
    </source>
</evidence>
<protein>
    <submittedName>
        <fullName evidence="1">DUF2793 domain-containing protein</fullName>
    </submittedName>
</protein>
<reference evidence="1 2" key="1">
    <citation type="submission" date="2019-12" db="EMBL/GenBank/DDBJ databases">
        <title>Genomic-based taxomic classification of the family Erythrobacteraceae.</title>
        <authorList>
            <person name="Xu L."/>
        </authorList>
    </citation>
    <scope>NUCLEOTIDE SEQUENCE [LARGE SCALE GENOMIC DNA]</scope>
    <source>
        <strain evidence="1 2">JCM 12189</strain>
    </source>
</reference>
<gene>
    <name evidence="1" type="ORF">GRI34_11655</name>
</gene>
<dbReference type="OrthoDB" id="564699at2"/>
<sequence>MLLHPVIEETASVPPASPEPGACYIVGDQSSDDWTGKEGSIAGWIDGQWTFALPKNGLIVYDRQTGGSLVYRDGWVRHQTPTLPAGGITIDTEARATIEELVAILRHHGVFP</sequence>
<dbReference type="AlphaFoldDB" id="A0A6I4TMB5"/>